<protein>
    <submittedName>
        <fullName evidence="3">Transmembrane protein</fullName>
    </submittedName>
</protein>
<evidence type="ECO:0000313" key="3">
    <source>
        <dbReference type="EMBL" id="KAJ4461019.1"/>
    </source>
</evidence>
<organism evidence="3 4">
    <name type="scientific">Paratrimastix pyriformis</name>
    <dbReference type="NCBI Taxonomy" id="342808"/>
    <lineage>
        <taxon>Eukaryota</taxon>
        <taxon>Metamonada</taxon>
        <taxon>Preaxostyla</taxon>
        <taxon>Paratrimastigidae</taxon>
        <taxon>Paratrimastix</taxon>
    </lineage>
</organism>
<dbReference type="PANTHER" id="PTHR47026">
    <property type="entry name" value="PIGMENTOSA GTPASE REGULATOR-LIKE PROTEIN, PUTATIVE-RELATED"/>
    <property type="match status" value="1"/>
</dbReference>
<keyword evidence="1" id="KW-0175">Coiled coil</keyword>
<feature type="region of interest" description="Disordered" evidence="2">
    <location>
        <begin position="281"/>
        <end position="352"/>
    </location>
</feature>
<comment type="caution">
    <text evidence="3">The sequence shown here is derived from an EMBL/GenBank/DDBJ whole genome shotgun (WGS) entry which is preliminary data.</text>
</comment>
<keyword evidence="3" id="KW-0472">Membrane</keyword>
<name>A0ABQ8UPB5_9EUKA</name>
<evidence type="ECO:0000256" key="2">
    <source>
        <dbReference type="SAM" id="MobiDB-lite"/>
    </source>
</evidence>
<proteinExistence type="predicted"/>
<feature type="compositionally biased region" description="Low complexity" evidence="2">
    <location>
        <begin position="339"/>
        <end position="352"/>
    </location>
</feature>
<sequence>MQQEGSDDLGDEQDLGDVILALEQHCSKCEREGNYVEAELVKQKLDDLRRREEARRKALLKARQQNEQASLEEANLAMYQHFNSMWDNEIYQFEEQARELEESMKERHQLEFREFQQALANEPRHHPKFSRDLLNLRKIQETLATQKQYTEAHKIKIKADAMEEWELQKLEAADQGRNENRLRQFQMQQQHELQALKKRLSREREEIQNQRAADAERLLRRFRNVERELNLQQRFEKLRMDRQKLSPTRIAKEGESTVQSIMLERHMMSPRTSLNAENWAAARRAGATPRGSPPHISPNTSPALRPPHPRVQQPQADMSMRTPGALPMPSGPSPRPMQAASTAAPAAASASS</sequence>
<reference evidence="3" key="1">
    <citation type="journal article" date="2022" name="bioRxiv">
        <title>Genomics of Preaxostyla Flagellates Illuminates Evolutionary Transitions and the Path Towards Mitochondrial Loss.</title>
        <authorList>
            <person name="Novak L.V.F."/>
            <person name="Treitli S.C."/>
            <person name="Pyrih J."/>
            <person name="Halakuc P."/>
            <person name="Pipaliya S.V."/>
            <person name="Vacek V."/>
            <person name="Brzon O."/>
            <person name="Soukal P."/>
            <person name="Eme L."/>
            <person name="Dacks J.B."/>
            <person name="Karnkowska A."/>
            <person name="Elias M."/>
            <person name="Hampl V."/>
        </authorList>
    </citation>
    <scope>NUCLEOTIDE SEQUENCE</scope>
    <source>
        <strain evidence="3">RCP-MX</strain>
    </source>
</reference>
<evidence type="ECO:0000256" key="1">
    <source>
        <dbReference type="SAM" id="Coils"/>
    </source>
</evidence>
<accession>A0ABQ8UPB5</accession>
<keyword evidence="3" id="KW-0812">Transmembrane</keyword>
<feature type="compositionally biased region" description="Low complexity" evidence="2">
    <location>
        <begin position="281"/>
        <end position="290"/>
    </location>
</feature>
<gene>
    <name evidence="3" type="ORF">PAPYR_2455</name>
</gene>
<dbReference type="Proteomes" id="UP001141327">
    <property type="component" value="Unassembled WGS sequence"/>
</dbReference>
<keyword evidence="4" id="KW-1185">Reference proteome</keyword>
<feature type="coiled-coil region" evidence="1">
    <location>
        <begin position="186"/>
        <end position="217"/>
    </location>
</feature>
<dbReference type="PANTHER" id="PTHR47026:SF2">
    <property type="entry name" value="FLAGELLAR ASSOCIATED PROTEIN"/>
    <property type="match status" value="1"/>
</dbReference>
<evidence type="ECO:0000313" key="4">
    <source>
        <dbReference type="Proteomes" id="UP001141327"/>
    </source>
</evidence>
<dbReference type="EMBL" id="JAPMOS010000009">
    <property type="protein sequence ID" value="KAJ4461019.1"/>
    <property type="molecule type" value="Genomic_DNA"/>
</dbReference>